<protein>
    <recommendedName>
        <fullName evidence="2">PH domain-containing protein</fullName>
    </recommendedName>
</protein>
<evidence type="ECO:0000313" key="4">
    <source>
        <dbReference type="Proteomes" id="UP001211907"/>
    </source>
</evidence>
<proteinExistence type="predicted"/>
<dbReference type="SMART" id="SM00233">
    <property type="entry name" value="PH"/>
    <property type="match status" value="1"/>
</dbReference>
<evidence type="ECO:0000256" key="1">
    <source>
        <dbReference type="SAM" id="MobiDB-lite"/>
    </source>
</evidence>
<feature type="compositionally biased region" description="Polar residues" evidence="1">
    <location>
        <begin position="327"/>
        <end position="360"/>
    </location>
</feature>
<feature type="compositionally biased region" description="Low complexity" evidence="1">
    <location>
        <begin position="522"/>
        <end position="533"/>
    </location>
</feature>
<keyword evidence="4" id="KW-1185">Reference proteome</keyword>
<feature type="non-terminal residue" evidence="3">
    <location>
        <position position="1"/>
    </location>
</feature>
<dbReference type="InterPro" id="IPR011993">
    <property type="entry name" value="PH-like_dom_sf"/>
</dbReference>
<evidence type="ECO:0000259" key="2">
    <source>
        <dbReference type="PROSITE" id="PS50003"/>
    </source>
</evidence>
<dbReference type="AlphaFoldDB" id="A0AAD5XAM5"/>
<feature type="region of interest" description="Disordered" evidence="1">
    <location>
        <begin position="518"/>
        <end position="570"/>
    </location>
</feature>
<accession>A0AAD5XAM5</accession>
<feature type="region of interest" description="Disordered" evidence="1">
    <location>
        <begin position="315"/>
        <end position="363"/>
    </location>
</feature>
<dbReference type="Proteomes" id="UP001211907">
    <property type="component" value="Unassembled WGS sequence"/>
</dbReference>
<organism evidence="3 4">
    <name type="scientific">Physocladia obscura</name>
    <dbReference type="NCBI Taxonomy" id="109957"/>
    <lineage>
        <taxon>Eukaryota</taxon>
        <taxon>Fungi</taxon>
        <taxon>Fungi incertae sedis</taxon>
        <taxon>Chytridiomycota</taxon>
        <taxon>Chytridiomycota incertae sedis</taxon>
        <taxon>Chytridiomycetes</taxon>
        <taxon>Chytridiales</taxon>
        <taxon>Chytriomycetaceae</taxon>
        <taxon>Physocladia</taxon>
    </lineage>
</organism>
<dbReference type="Pfam" id="PF00169">
    <property type="entry name" value="PH"/>
    <property type="match status" value="1"/>
</dbReference>
<gene>
    <name evidence="3" type="ORF">HK100_007721</name>
</gene>
<dbReference type="EMBL" id="JADGJH010003662">
    <property type="protein sequence ID" value="KAJ3089549.1"/>
    <property type="molecule type" value="Genomic_DNA"/>
</dbReference>
<dbReference type="CDD" id="cd00821">
    <property type="entry name" value="PH"/>
    <property type="match status" value="1"/>
</dbReference>
<dbReference type="SUPFAM" id="SSF50729">
    <property type="entry name" value="PH domain-like"/>
    <property type="match status" value="1"/>
</dbReference>
<dbReference type="Gene3D" id="2.30.29.30">
    <property type="entry name" value="Pleckstrin-homology domain (PH domain)/Phosphotyrosine-binding domain (PTB)"/>
    <property type="match status" value="1"/>
</dbReference>
<sequence>MAGRRIETLMSDLDVSLNEFLAEQETGSKRDEVTDTRTLGEVLQTLPGGHKAASGHLEVKTAKDTVFDRRFFVASSTSLLMFASSAQSESPLAVFTLARRTDLILTPLPDAPLAFQIVDTSSGKFWILQAPSKTTKSTWMDLVKKMIADAPAPRVEETADDAYDVLDAYGDEPEEKIQAPLPLPLTPQQMKFAPRGSKAPLPPVTPPTTAANRGLFTATPAMPAPIIQLQSTLRNHQVHPSIATSTSSDARPGSFIQKFTRPVSSFQNPNLDIYAAAGANVARPGSVQQNYSRPVSVQQNYTELSNQPSLIQQSITYSSPPPIAFPSGSNSNRTSILQYSTMGGSDRASSNPSSITSPVYQPQPLLHQSMMRRESSGSARIPLPPLASSSAAFNRISQASAGGGHSSWASSELSPSGHPPIPQLQYNVVGPNGEFSTVSGSGGSILAVPSLTSSTLPTILEIQQLQMQQQQLLQQPDYNDGNLEDEEIRLLRLQLERAKLELIDQIQMNKILLTQNKENDVTSKTSPTSTSEKPPSPVQLTRSNKKGTESVRSGRSVKSSSETGSGGLGG</sequence>
<dbReference type="InterPro" id="IPR001849">
    <property type="entry name" value="PH_domain"/>
</dbReference>
<feature type="domain" description="PH" evidence="2">
    <location>
        <begin position="50"/>
        <end position="148"/>
    </location>
</feature>
<comment type="caution">
    <text evidence="3">The sequence shown here is derived from an EMBL/GenBank/DDBJ whole genome shotgun (WGS) entry which is preliminary data.</text>
</comment>
<dbReference type="PROSITE" id="PS50003">
    <property type="entry name" value="PH_DOMAIN"/>
    <property type="match status" value="1"/>
</dbReference>
<name>A0AAD5XAM5_9FUNG</name>
<feature type="compositionally biased region" description="Low complexity" evidence="1">
    <location>
        <begin position="550"/>
        <end position="563"/>
    </location>
</feature>
<feature type="region of interest" description="Disordered" evidence="1">
    <location>
        <begin position="401"/>
        <end position="422"/>
    </location>
</feature>
<reference evidence="3" key="1">
    <citation type="submission" date="2020-05" db="EMBL/GenBank/DDBJ databases">
        <title>Phylogenomic resolution of chytrid fungi.</title>
        <authorList>
            <person name="Stajich J.E."/>
            <person name="Amses K."/>
            <person name="Simmons R."/>
            <person name="Seto K."/>
            <person name="Myers J."/>
            <person name="Bonds A."/>
            <person name="Quandt C.A."/>
            <person name="Barry K."/>
            <person name="Liu P."/>
            <person name="Grigoriev I."/>
            <person name="Longcore J.E."/>
            <person name="James T.Y."/>
        </authorList>
    </citation>
    <scope>NUCLEOTIDE SEQUENCE</scope>
    <source>
        <strain evidence="3">JEL0513</strain>
    </source>
</reference>
<evidence type="ECO:0000313" key="3">
    <source>
        <dbReference type="EMBL" id="KAJ3089549.1"/>
    </source>
</evidence>